<evidence type="ECO:0000313" key="1">
    <source>
        <dbReference type="EMBL" id="RGX27355.1"/>
    </source>
</evidence>
<dbReference type="Pfam" id="PF11672">
    <property type="entry name" value="DUF3268"/>
    <property type="match status" value="1"/>
</dbReference>
<reference evidence="1 2" key="1">
    <citation type="submission" date="2018-08" db="EMBL/GenBank/DDBJ databases">
        <title>A genome reference for cultivated species of the human gut microbiota.</title>
        <authorList>
            <person name="Zou Y."/>
            <person name="Xue W."/>
            <person name="Luo G."/>
        </authorList>
    </citation>
    <scope>NUCLEOTIDE SEQUENCE [LARGE SCALE GENOMIC DNA]</scope>
    <source>
        <strain evidence="1 2">AF04-15</strain>
    </source>
</reference>
<name>A0A413FCM1_9FIRM</name>
<accession>A0A413FCM1</accession>
<dbReference type="RefSeq" id="WP_040411867.1">
    <property type="nucleotide sequence ID" value="NZ_BAABXR010000001.1"/>
</dbReference>
<evidence type="ECO:0000313" key="2">
    <source>
        <dbReference type="Proteomes" id="UP000283880"/>
    </source>
</evidence>
<dbReference type="OrthoDB" id="1028010at2"/>
<dbReference type="AlphaFoldDB" id="A0A413FCM1"/>
<comment type="caution">
    <text evidence="1">The sequence shown here is derived from an EMBL/GenBank/DDBJ whole genome shotgun (WGS) entry which is preliminary data.</text>
</comment>
<dbReference type="InterPro" id="IPR021686">
    <property type="entry name" value="DUF3268"/>
</dbReference>
<proteinExistence type="predicted"/>
<sequence>MMKSKKIKCPYCHANASLRPASVVYGHNRRSRGKFLYLCDRWPACDAYVSAHDRTHLPMGVLANGDLRHKRILAHQALRQLQQSRNMEKWEVYIWLQAKLGLNEHQAHIGQFSDWMCDEVIRLCKQASGPPADMKAAA</sequence>
<dbReference type="EMBL" id="QSBM01000013">
    <property type="protein sequence ID" value="RGX27355.1"/>
    <property type="molecule type" value="Genomic_DNA"/>
</dbReference>
<gene>
    <name evidence="1" type="ORF">DWV29_17000</name>
</gene>
<protein>
    <submittedName>
        <fullName evidence="1">Uncharacterized protein</fullName>
    </submittedName>
</protein>
<organism evidence="1 2">
    <name type="scientific">Enterocloster asparagiformis</name>
    <dbReference type="NCBI Taxonomy" id="333367"/>
    <lineage>
        <taxon>Bacteria</taxon>
        <taxon>Bacillati</taxon>
        <taxon>Bacillota</taxon>
        <taxon>Clostridia</taxon>
        <taxon>Lachnospirales</taxon>
        <taxon>Lachnospiraceae</taxon>
        <taxon>Enterocloster</taxon>
    </lineage>
</organism>
<dbReference type="Proteomes" id="UP000283880">
    <property type="component" value="Unassembled WGS sequence"/>
</dbReference>